<proteinExistence type="inferred from homology"/>
<dbReference type="InterPro" id="IPR003107">
    <property type="entry name" value="HAT"/>
</dbReference>
<evidence type="ECO:0000256" key="4">
    <source>
        <dbReference type="ARBA" id="ARBA00023187"/>
    </source>
</evidence>
<feature type="compositionally biased region" description="Low complexity" evidence="7">
    <location>
        <begin position="77"/>
        <end position="89"/>
    </location>
</feature>
<evidence type="ECO:0000256" key="6">
    <source>
        <dbReference type="ARBA" id="ARBA00038019"/>
    </source>
</evidence>
<evidence type="ECO:0000256" key="5">
    <source>
        <dbReference type="ARBA" id="ARBA00023242"/>
    </source>
</evidence>
<dbReference type="SUPFAM" id="SSF48452">
    <property type="entry name" value="TPR-like"/>
    <property type="match status" value="3"/>
</dbReference>
<dbReference type="EMBL" id="FN649741">
    <property type="protein sequence ID" value="CBN75000.1"/>
    <property type="molecule type" value="Genomic_DNA"/>
</dbReference>
<protein>
    <recommendedName>
        <fullName evidence="10">Suppressor of forked domain-containing protein</fullName>
    </recommendedName>
</protein>
<keyword evidence="5" id="KW-0539">Nucleus</keyword>
<keyword evidence="4" id="KW-0508">mRNA splicing</keyword>
<feature type="compositionally biased region" description="Low complexity" evidence="7">
    <location>
        <begin position="748"/>
        <end position="767"/>
    </location>
</feature>
<keyword evidence="9" id="KW-1185">Reference proteome</keyword>
<dbReference type="PANTHER" id="PTHR17204">
    <property type="entry name" value="PRE-MRNA PROCESSING PROTEIN PRP39-RELATED"/>
    <property type="match status" value="1"/>
</dbReference>
<feature type="compositionally biased region" description="Pro residues" evidence="7">
    <location>
        <begin position="253"/>
        <end position="262"/>
    </location>
</feature>
<evidence type="ECO:0000256" key="1">
    <source>
        <dbReference type="ARBA" id="ARBA00004123"/>
    </source>
</evidence>
<reference evidence="8 9" key="1">
    <citation type="journal article" date="2010" name="Nature">
        <title>The Ectocarpus genome and the independent evolution of multicellularity in brown algae.</title>
        <authorList>
            <person name="Cock J.M."/>
            <person name="Sterck L."/>
            <person name="Rouze P."/>
            <person name="Scornet D."/>
            <person name="Allen A.E."/>
            <person name="Amoutzias G."/>
            <person name="Anthouard V."/>
            <person name="Artiguenave F."/>
            <person name="Aury J.M."/>
            <person name="Badger J.H."/>
            <person name="Beszteri B."/>
            <person name="Billiau K."/>
            <person name="Bonnet E."/>
            <person name="Bothwell J.H."/>
            <person name="Bowler C."/>
            <person name="Boyen C."/>
            <person name="Brownlee C."/>
            <person name="Carrano C.J."/>
            <person name="Charrier B."/>
            <person name="Cho G.Y."/>
            <person name="Coelho S.M."/>
            <person name="Collen J."/>
            <person name="Corre E."/>
            <person name="Da Silva C."/>
            <person name="Delage L."/>
            <person name="Delaroque N."/>
            <person name="Dittami S.M."/>
            <person name="Doulbeau S."/>
            <person name="Elias M."/>
            <person name="Farnham G."/>
            <person name="Gachon C.M."/>
            <person name="Gschloessl B."/>
            <person name="Heesch S."/>
            <person name="Jabbari K."/>
            <person name="Jubin C."/>
            <person name="Kawai H."/>
            <person name="Kimura K."/>
            <person name="Kloareg B."/>
            <person name="Kupper F.C."/>
            <person name="Lang D."/>
            <person name="Le Bail A."/>
            <person name="Leblanc C."/>
            <person name="Lerouge P."/>
            <person name="Lohr M."/>
            <person name="Lopez P.J."/>
            <person name="Martens C."/>
            <person name="Maumus F."/>
            <person name="Michel G."/>
            <person name="Miranda-Saavedra D."/>
            <person name="Morales J."/>
            <person name="Moreau H."/>
            <person name="Motomura T."/>
            <person name="Nagasato C."/>
            <person name="Napoli C.A."/>
            <person name="Nelson D.R."/>
            <person name="Nyvall-Collen P."/>
            <person name="Peters A.F."/>
            <person name="Pommier C."/>
            <person name="Potin P."/>
            <person name="Poulain J."/>
            <person name="Quesneville H."/>
            <person name="Read B."/>
            <person name="Rensing S.A."/>
            <person name="Ritter A."/>
            <person name="Rousvoal S."/>
            <person name="Samanta M."/>
            <person name="Samson G."/>
            <person name="Schroeder D.C."/>
            <person name="Segurens B."/>
            <person name="Strittmatter M."/>
            <person name="Tonon T."/>
            <person name="Tregear J.W."/>
            <person name="Valentin K."/>
            <person name="von Dassow P."/>
            <person name="Yamagishi T."/>
            <person name="Van de Peer Y."/>
            <person name="Wincker P."/>
        </authorList>
    </citation>
    <scope>NUCLEOTIDE SEQUENCE [LARGE SCALE GENOMIC DNA]</scope>
    <source>
        <strain evidence="9">Ec32 / CCAP1310/4</strain>
    </source>
</reference>
<dbReference type="InParanoid" id="D8LR95"/>
<sequence>MTDSPFQAPALQVLWQAVTFDPMDFQCWTALLSQVESVGSSADAHRAYDEFLRQFPLCFGYWKKYANLARKHPAPPTSAAASTSTGGAAEHTNPSTTSRGGHEERGGVDGGAGGGSESLSPEARRAHGVYERAVSAAPFCLELWEAFVGDVMGEGGGVGEEIGVGKGGGGGGRAADVRRVFERALEAVGDNPGAGPLWRTCVAFEEAQGGRRGPLRVTRLYERAFGHRLKDLEVLWIGFKEFVDGLPWGKLRPSPPPPPPPSATSNATGEGEATAVATAAAAEGDDAVDDDDFEVAEAALVVASSAEEGSTDADKKAMLVRTLGEKRKASLRGRQRRESFERRISRPHFHVKPLDDAQLLAWSQYLDFEQAQAAGAERGRGEGLSSAVATPGRKRRRGGGEGENGDGGSGSNRGRGSRGSGDVERLFERCLVPCASYSWLWERYALWKESVRGLESALEVAERACSPFLRWRPEALFFKAELLERVGRKEEARNVYQHVLSEVAPGLVEGACKLACFERRCGNREAASAAYRSLLPPPLGLPAGGGGGGEKGGKSSHWEETTETTRPYLYMQLARFQQRVLGNPGSARATFRAAVGDIPGSRELWLAFLEFEAAQPQALHAGRVEAAFRMAIGDGGGGTGAGGAKNTSGEENDDGDARRLTVEDRADLWEWFEEFVEDLCMDVAKVMSVRAEHRAWTRAHGTGAHEAAAATAAAGQEASAASGSAVGPPQASRSSDRGNANDNGNGSTGPATCTGAAPANPHRPGNATAGGGTRGYAGNPGVSLDAASAGGAMIGVTGDQQRRNEWSAYYQQQQQQQQHVMGVSDPPSTEAAPSGGAAHPATFGQGPSSWSPAMMEPAAAGAWGALPANPGLPNFVPGTEPASDAPRREPPPPPPTAAARPARVERLG</sequence>
<feature type="compositionally biased region" description="Low complexity" evidence="7">
    <location>
        <begin position="707"/>
        <end position="732"/>
    </location>
</feature>
<feature type="region of interest" description="Disordered" evidence="7">
    <location>
        <begin position="637"/>
        <end position="659"/>
    </location>
</feature>
<dbReference type="Gene3D" id="1.25.40.10">
    <property type="entry name" value="Tetratricopeptide repeat domain"/>
    <property type="match status" value="2"/>
</dbReference>
<dbReference type="GO" id="GO:0000395">
    <property type="term" value="P:mRNA 5'-splice site recognition"/>
    <property type="evidence" value="ECO:0007669"/>
    <property type="project" value="TreeGrafter"/>
</dbReference>
<dbReference type="GO" id="GO:0071004">
    <property type="term" value="C:U2-type prespliceosome"/>
    <property type="evidence" value="ECO:0007669"/>
    <property type="project" value="TreeGrafter"/>
</dbReference>
<dbReference type="STRING" id="2880.D8LR95"/>
<dbReference type="SMART" id="SM00386">
    <property type="entry name" value="HAT"/>
    <property type="match status" value="5"/>
</dbReference>
<keyword evidence="3" id="KW-0677">Repeat</keyword>
<dbReference type="GO" id="GO:0030627">
    <property type="term" value="F:pre-mRNA 5'-splice site binding"/>
    <property type="evidence" value="ECO:0007669"/>
    <property type="project" value="TreeGrafter"/>
</dbReference>
<dbReference type="InterPro" id="IPR011990">
    <property type="entry name" value="TPR-like_helical_dom_sf"/>
</dbReference>
<name>D8LR95_ECTSI</name>
<dbReference type="GO" id="GO:0000243">
    <property type="term" value="C:commitment complex"/>
    <property type="evidence" value="ECO:0007669"/>
    <property type="project" value="TreeGrafter"/>
</dbReference>
<evidence type="ECO:0000313" key="8">
    <source>
        <dbReference type="EMBL" id="CBN75000.1"/>
    </source>
</evidence>
<dbReference type="Proteomes" id="UP000002630">
    <property type="component" value="Linkage Group LG16"/>
</dbReference>
<evidence type="ECO:0008006" key="10">
    <source>
        <dbReference type="Google" id="ProtNLM"/>
    </source>
</evidence>
<evidence type="ECO:0000256" key="7">
    <source>
        <dbReference type="SAM" id="MobiDB-lite"/>
    </source>
</evidence>
<dbReference type="PANTHER" id="PTHR17204:SF5">
    <property type="entry name" value="PRE-MRNA-PROCESSING FACTOR 39"/>
    <property type="match status" value="1"/>
</dbReference>
<feature type="region of interest" description="Disordered" evidence="7">
    <location>
        <begin position="250"/>
        <end position="272"/>
    </location>
</feature>
<dbReference type="eggNOG" id="KOG1258">
    <property type="taxonomic scope" value="Eukaryota"/>
</dbReference>
<dbReference type="GO" id="GO:0005685">
    <property type="term" value="C:U1 snRNP"/>
    <property type="evidence" value="ECO:0007669"/>
    <property type="project" value="TreeGrafter"/>
</dbReference>
<comment type="subcellular location">
    <subcellularLocation>
        <location evidence="1">Nucleus</location>
    </subcellularLocation>
</comment>
<organism evidence="8 9">
    <name type="scientific">Ectocarpus siliculosus</name>
    <name type="common">Brown alga</name>
    <name type="synonym">Conferva siliculosa</name>
    <dbReference type="NCBI Taxonomy" id="2880"/>
    <lineage>
        <taxon>Eukaryota</taxon>
        <taxon>Sar</taxon>
        <taxon>Stramenopiles</taxon>
        <taxon>Ochrophyta</taxon>
        <taxon>PX clade</taxon>
        <taxon>Phaeophyceae</taxon>
        <taxon>Ectocarpales</taxon>
        <taxon>Ectocarpaceae</taxon>
        <taxon>Ectocarpus</taxon>
    </lineage>
</organism>
<keyword evidence="2" id="KW-0507">mRNA processing</keyword>
<evidence type="ECO:0000313" key="9">
    <source>
        <dbReference type="Proteomes" id="UP000002630"/>
    </source>
</evidence>
<dbReference type="Pfam" id="PF23240">
    <property type="entry name" value="HAT_PRP39_N"/>
    <property type="match status" value="2"/>
</dbReference>
<feature type="region of interest" description="Disordered" evidence="7">
    <location>
        <begin position="376"/>
        <end position="420"/>
    </location>
</feature>
<feature type="compositionally biased region" description="Gly residues" evidence="7">
    <location>
        <begin position="401"/>
        <end position="419"/>
    </location>
</feature>
<dbReference type="Pfam" id="PF23241">
    <property type="entry name" value="HAT_PRP39_C"/>
    <property type="match status" value="2"/>
</dbReference>
<evidence type="ECO:0000256" key="2">
    <source>
        <dbReference type="ARBA" id="ARBA00022664"/>
    </source>
</evidence>
<comment type="similarity">
    <text evidence="6">Belongs to the PRP39 family.</text>
</comment>
<dbReference type="AlphaFoldDB" id="D8LR95"/>
<feature type="region of interest" description="Disordered" evidence="7">
    <location>
        <begin position="806"/>
        <end position="908"/>
    </location>
</feature>
<feature type="region of interest" description="Disordered" evidence="7">
    <location>
        <begin position="707"/>
        <end position="774"/>
    </location>
</feature>
<evidence type="ECO:0000256" key="3">
    <source>
        <dbReference type="ARBA" id="ARBA00022737"/>
    </source>
</evidence>
<feature type="compositionally biased region" description="Low complexity" evidence="7">
    <location>
        <begin position="852"/>
        <end position="873"/>
    </location>
</feature>
<dbReference type="EMBL" id="FN648863">
    <property type="protein sequence ID" value="CBN75000.1"/>
    <property type="molecule type" value="Genomic_DNA"/>
</dbReference>
<feature type="region of interest" description="Disordered" evidence="7">
    <location>
        <begin position="73"/>
        <end position="123"/>
    </location>
</feature>
<gene>
    <name evidence="8" type="ORF">Esi_0064_0042</name>
</gene>
<dbReference type="InterPro" id="IPR059164">
    <property type="entry name" value="HAT_PRP39_C"/>
</dbReference>
<accession>D8LR95</accession>
<dbReference type="OrthoDB" id="10265668at2759"/>